<reference evidence="1 2" key="1">
    <citation type="submission" date="2020-09" db="EMBL/GenBank/DDBJ databases">
        <title>De no assembly of potato wild relative species, Solanum commersonii.</title>
        <authorList>
            <person name="Cho K."/>
        </authorList>
    </citation>
    <scope>NUCLEOTIDE SEQUENCE [LARGE SCALE GENOMIC DNA]</scope>
    <source>
        <strain evidence="1">LZ3.2</strain>
        <tissue evidence="1">Leaf</tissue>
    </source>
</reference>
<accession>A0A9J6ANX7</accession>
<gene>
    <name evidence="1" type="ORF">H5410_011275</name>
</gene>
<dbReference type="EMBL" id="JACXVP010000002">
    <property type="protein sequence ID" value="KAG5626057.1"/>
    <property type="molecule type" value="Genomic_DNA"/>
</dbReference>
<evidence type="ECO:0000313" key="1">
    <source>
        <dbReference type="EMBL" id="KAG5626057.1"/>
    </source>
</evidence>
<dbReference type="Proteomes" id="UP000824120">
    <property type="component" value="Chromosome 2"/>
</dbReference>
<dbReference type="AlphaFoldDB" id="A0A9J6ANX7"/>
<evidence type="ECO:0000313" key="2">
    <source>
        <dbReference type="Proteomes" id="UP000824120"/>
    </source>
</evidence>
<name>A0A9J6ANX7_SOLCO</name>
<organism evidence="1 2">
    <name type="scientific">Solanum commersonii</name>
    <name type="common">Commerson's wild potato</name>
    <name type="synonym">Commerson's nightshade</name>
    <dbReference type="NCBI Taxonomy" id="4109"/>
    <lineage>
        <taxon>Eukaryota</taxon>
        <taxon>Viridiplantae</taxon>
        <taxon>Streptophyta</taxon>
        <taxon>Embryophyta</taxon>
        <taxon>Tracheophyta</taxon>
        <taxon>Spermatophyta</taxon>
        <taxon>Magnoliopsida</taxon>
        <taxon>eudicotyledons</taxon>
        <taxon>Gunneridae</taxon>
        <taxon>Pentapetalae</taxon>
        <taxon>asterids</taxon>
        <taxon>lamiids</taxon>
        <taxon>Solanales</taxon>
        <taxon>Solanaceae</taxon>
        <taxon>Solanoideae</taxon>
        <taxon>Solaneae</taxon>
        <taxon>Solanum</taxon>
    </lineage>
</organism>
<comment type="caution">
    <text evidence="1">The sequence shown here is derived from an EMBL/GenBank/DDBJ whole genome shotgun (WGS) entry which is preliminary data.</text>
</comment>
<proteinExistence type="predicted"/>
<keyword evidence="2" id="KW-1185">Reference proteome</keyword>
<sequence>MVVLPLKQMIHKTGKFTEFYKMVVLPLKQMIHKTVVIIPLTYPQFPKPKRYWKGWLVSITTKYKEGITSLQPWVAVQIKEKNRKISRRIFTAKTYQDWGGPTQSLA</sequence>
<protein>
    <submittedName>
        <fullName evidence="1">Uncharacterized protein</fullName>
    </submittedName>
</protein>